<dbReference type="AlphaFoldDB" id="A0AAV5W0E5"/>
<feature type="domain" description="Ground-like" evidence="2">
    <location>
        <begin position="45"/>
        <end position="116"/>
    </location>
</feature>
<feature type="non-terminal residue" evidence="3">
    <location>
        <position position="1"/>
    </location>
</feature>
<keyword evidence="1" id="KW-0732">Signal</keyword>
<name>A0AAV5W0E5_9BILA</name>
<proteinExistence type="predicted"/>
<comment type="caution">
    <text evidence="3">The sequence shown here is derived from an EMBL/GenBank/DDBJ whole genome shotgun (WGS) entry which is preliminary data.</text>
</comment>
<feature type="chain" id="PRO_5043876497" description="Ground-like domain-containing protein" evidence="1">
    <location>
        <begin position="20"/>
        <end position="116"/>
    </location>
</feature>
<organism evidence="3 4">
    <name type="scientific">Pristionchus fissidentatus</name>
    <dbReference type="NCBI Taxonomy" id="1538716"/>
    <lineage>
        <taxon>Eukaryota</taxon>
        <taxon>Metazoa</taxon>
        <taxon>Ecdysozoa</taxon>
        <taxon>Nematoda</taxon>
        <taxon>Chromadorea</taxon>
        <taxon>Rhabditida</taxon>
        <taxon>Rhabditina</taxon>
        <taxon>Diplogasteromorpha</taxon>
        <taxon>Diplogasteroidea</taxon>
        <taxon>Neodiplogasteridae</taxon>
        <taxon>Pristionchus</taxon>
    </lineage>
</organism>
<feature type="non-terminal residue" evidence="3">
    <location>
        <position position="116"/>
    </location>
</feature>
<gene>
    <name evidence="3" type="ORF">PFISCL1PPCAC_15235</name>
</gene>
<dbReference type="Pfam" id="PF04155">
    <property type="entry name" value="Ground-like"/>
    <property type="match status" value="1"/>
</dbReference>
<keyword evidence="4" id="KW-1185">Reference proteome</keyword>
<dbReference type="Proteomes" id="UP001432322">
    <property type="component" value="Unassembled WGS sequence"/>
</dbReference>
<evidence type="ECO:0000256" key="1">
    <source>
        <dbReference type="SAM" id="SignalP"/>
    </source>
</evidence>
<protein>
    <recommendedName>
        <fullName evidence="2">Ground-like domain-containing protein</fullName>
    </recommendedName>
</protein>
<sequence length="116" mass="12564">IMSPISIFLLLLFIIQTDGLCCGRKKRSMSEYSDFHNLAASSDDALCNSPDLKRILHSHMSNSSNSSDSSLSSITSALEALGERFVVLCSPSDLSLLYSLPHEAEFCSATSSDHSC</sequence>
<evidence type="ECO:0000259" key="2">
    <source>
        <dbReference type="Pfam" id="PF04155"/>
    </source>
</evidence>
<evidence type="ECO:0000313" key="3">
    <source>
        <dbReference type="EMBL" id="GMT23938.1"/>
    </source>
</evidence>
<dbReference type="InterPro" id="IPR007284">
    <property type="entry name" value="Ground-like_dom"/>
</dbReference>
<evidence type="ECO:0000313" key="4">
    <source>
        <dbReference type="Proteomes" id="UP001432322"/>
    </source>
</evidence>
<dbReference type="EMBL" id="BTSY01000004">
    <property type="protein sequence ID" value="GMT23938.1"/>
    <property type="molecule type" value="Genomic_DNA"/>
</dbReference>
<feature type="signal peptide" evidence="1">
    <location>
        <begin position="1"/>
        <end position="19"/>
    </location>
</feature>
<reference evidence="3" key="1">
    <citation type="submission" date="2023-10" db="EMBL/GenBank/DDBJ databases">
        <title>Genome assembly of Pristionchus species.</title>
        <authorList>
            <person name="Yoshida K."/>
            <person name="Sommer R.J."/>
        </authorList>
    </citation>
    <scope>NUCLEOTIDE SEQUENCE</scope>
    <source>
        <strain evidence="3">RS5133</strain>
    </source>
</reference>
<accession>A0AAV5W0E5</accession>